<keyword evidence="4 7" id="KW-0238">DNA-binding</keyword>
<dbReference type="PROSITE" id="PS51755">
    <property type="entry name" value="OMPR_PHOB"/>
    <property type="match status" value="1"/>
</dbReference>
<evidence type="ECO:0000256" key="3">
    <source>
        <dbReference type="ARBA" id="ARBA00023015"/>
    </source>
</evidence>
<evidence type="ECO:0000256" key="5">
    <source>
        <dbReference type="ARBA" id="ARBA00023163"/>
    </source>
</evidence>
<evidence type="ECO:0000259" key="8">
    <source>
        <dbReference type="PROSITE" id="PS50110"/>
    </source>
</evidence>
<dbReference type="InterPro" id="IPR001789">
    <property type="entry name" value="Sig_transdc_resp-reg_receiver"/>
</dbReference>
<dbReference type="GO" id="GO:0032993">
    <property type="term" value="C:protein-DNA complex"/>
    <property type="evidence" value="ECO:0007669"/>
    <property type="project" value="TreeGrafter"/>
</dbReference>
<dbReference type="CDD" id="cd17574">
    <property type="entry name" value="REC_OmpR"/>
    <property type="match status" value="1"/>
</dbReference>
<dbReference type="InterPro" id="IPR011006">
    <property type="entry name" value="CheY-like_superfamily"/>
</dbReference>
<dbReference type="SUPFAM" id="SSF52172">
    <property type="entry name" value="CheY-like"/>
    <property type="match status" value="1"/>
</dbReference>
<feature type="domain" description="OmpR/PhoB-type" evidence="9">
    <location>
        <begin position="130"/>
        <end position="226"/>
    </location>
</feature>
<dbReference type="PANTHER" id="PTHR48111:SF1">
    <property type="entry name" value="TWO-COMPONENT RESPONSE REGULATOR ORR33"/>
    <property type="match status" value="1"/>
</dbReference>
<dbReference type="SMART" id="SM00862">
    <property type="entry name" value="Trans_reg_C"/>
    <property type="match status" value="1"/>
</dbReference>
<evidence type="ECO:0000313" key="11">
    <source>
        <dbReference type="Proteomes" id="UP000064249"/>
    </source>
</evidence>
<feature type="domain" description="Response regulatory" evidence="8">
    <location>
        <begin position="5"/>
        <end position="119"/>
    </location>
</feature>
<dbReference type="Gene3D" id="6.10.250.690">
    <property type="match status" value="1"/>
</dbReference>
<dbReference type="FunFam" id="3.40.50.2300:FF:000001">
    <property type="entry name" value="DNA-binding response regulator PhoB"/>
    <property type="match status" value="1"/>
</dbReference>
<feature type="modified residue" description="4-aspartylphosphate" evidence="6">
    <location>
        <position position="54"/>
    </location>
</feature>
<sequence length="226" mass="25732">MPGDLILVVDDEENIQDISRMYLEQEGYEVRGIDDGVEAVNAARTLNAALMVLDIMLPGMDGFAVCHTLRKENNPIPIIILTARDEDADKIMGLELGADDYVIKPFNPHELVARVKAILRREDYQNHPLQGVLQVGDMELDLDQHTVRIAHEPAYLRTQEFEVLRVLAENPGRVFKREQLLNLAWGFDFYGQTRTVDMHIAQIRRKIVKSKVRIETVIGIGYKLIS</sequence>
<proteinExistence type="predicted"/>
<keyword evidence="3" id="KW-0805">Transcription regulation</keyword>
<dbReference type="InterPro" id="IPR016032">
    <property type="entry name" value="Sig_transdc_resp-reg_C-effctor"/>
</dbReference>
<dbReference type="SUPFAM" id="SSF46894">
    <property type="entry name" value="C-terminal effector domain of the bipartite response regulators"/>
    <property type="match status" value="1"/>
</dbReference>
<evidence type="ECO:0000256" key="2">
    <source>
        <dbReference type="ARBA" id="ARBA00023012"/>
    </source>
</evidence>
<evidence type="ECO:0000256" key="4">
    <source>
        <dbReference type="ARBA" id="ARBA00023125"/>
    </source>
</evidence>
<dbReference type="Pfam" id="PF00072">
    <property type="entry name" value="Response_reg"/>
    <property type="match status" value="1"/>
</dbReference>
<evidence type="ECO:0000256" key="1">
    <source>
        <dbReference type="ARBA" id="ARBA00022553"/>
    </source>
</evidence>
<dbReference type="CDD" id="cd00383">
    <property type="entry name" value="trans_reg_C"/>
    <property type="match status" value="1"/>
</dbReference>
<dbReference type="PANTHER" id="PTHR48111">
    <property type="entry name" value="REGULATOR OF RPOS"/>
    <property type="match status" value="1"/>
</dbReference>
<dbReference type="GO" id="GO:0006355">
    <property type="term" value="P:regulation of DNA-templated transcription"/>
    <property type="evidence" value="ECO:0007669"/>
    <property type="project" value="InterPro"/>
</dbReference>
<dbReference type="EMBL" id="LGFU01000103">
    <property type="protein sequence ID" value="KUK45967.1"/>
    <property type="molecule type" value="Genomic_DNA"/>
</dbReference>
<dbReference type="AlphaFoldDB" id="A0A101FWY7"/>
<dbReference type="GO" id="GO:0000156">
    <property type="term" value="F:phosphorelay response regulator activity"/>
    <property type="evidence" value="ECO:0007669"/>
    <property type="project" value="TreeGrafter"/>
</dbReference>
<dbReference type="Pfam" id="PF00486">
    <property type="entry name" value="Trans_reg_C"/>
    <property type="match status" value="1"/>
</dbReference>
<protein>
    <submittedName>
        <fullName evidence="10">OmpR family two-component response regulator</fullName>
    </submittedName>
</protein>
<dbReference type="GO" id="GO:0005829">
    <property type="term" value="C:cytosol"/>
    <property type="evidence" value="ECO:0007669"/>
    <property type="project" value="TreeGrafter"/>
</dbReference>
<evidence type="ECO:0000313" key="10">
    <source>
        <dbReference type="EMBL" id="KUK45967.1"/>
    </source>
</evidence>
<keyword evidence="2" id="KW-0902">Two-component regulatory system</keyword>
<keyword evidence="5" id="KW-0804">Transcription</keyword>
<dbReference type="GO" id="GO:0000976">
    <property type="term" value="F:transcription cis-regulatory region binding"/>
    <property type="evidence" value="ECO:0007669"/>
    <property type="project" value="TreeGrafter"/>
</dbReference>
<dbReference type="PROSITE" id="PS50110">
    <property type="entry name" value="RESPONSE_REGULATORY"/>
    <property type="match status" value="1"/>
</dbReference>
<dbReference type="InterPro" id="IPR036388">
    <property type="entry name" value="WH-like_DNA-bd_sf"/>
</dbReference>
<dbReference type="InterPro" id="IPR001867">
    <property type="entry name" value="OmpR/PhoB-type_DNA-bd"/>
</dbReference>
<dbReference type="SMART" id="SM00448">
    <property type="entry name" value="REC"/>
    <property type="match status" value="1"/>
</dbReference>
<name>A0A101FWY7_9CHLR</name>
<dbReference type="Gene3D" id="3.40.50.2300">
    <property type="match status" value="1"/>
</dbReference>
<evidence type="ECO:0000256" key="6">
    <source>
        <dbReference type="PROSITE-ProRule" id="PRU00169"/>
    </source>
</evidence>
<dbReference type="Proteomes" id="UP000064249">
    <property type="component" value="Unassembled WGS sequence"/>
</dbReference>
<evidence type="ECO:0000256" key="7">
    <source>
        <dbReference type="PROSITE-ProRule" id="PRU01091"/>
    </source>
</evidence>
<gene>
    <name evidence="10" type="ORF">XD73_1159</name>
</gene>
<dbReference type="Gene3D" id="1.10.10.10">
    <property type="entry name" value="Winged helix-like DNA-binding domain superfamily/Winged helix DNA-binding domain"/>
    <property type="match status" value="1"/>
</dbReference>
<reference evidence="10 11" key="1">
    <citation type="journal article" date="2015" name="MBio">
        <title>Genome-Resolved Metagenomic Analysis Reveals Roles for Candidate Phyla and Other Microbial Community Members in Biogeochemical Transformations in Oil Reservoirs.</title>
        <authorList>
            <person name="Hu P."/>
            <person name="Tom L."/>
            <person name="Singh A."/>
            <person name="Thomas B.C."/>
            <person name="Baker B.J."/>
            <person name="Piceno Y.M."/>
            <person name="Andersen G.L."/>
            <person name="Banfield J.F."/>
        </authorList>
    </citation>
    <scope>NUCLEOTIDE SEQUENCE [LARGE SCALE GENOMIC DNA]</scope>
    <source>
        <strain evidence="10">46_16</strain>
    </source>
</reference>
<dbReference type="InterPro" id="IPR039420">
    <property type="entry name" value="WalR-like"/>
</dbReference>
<comment type="caution">
    <text evidence="10">The sequence shown here is derived from an EMBL/GenBank/DDBJ whole genome shotgun (WGS) entry which is preliminary data.</text>
</comment>
<accession>A0A101FWY7</accession>
<feature type="DNA-binding region" description="OmpR/PhoB-type" evidence="7">
    <location>
        <begin position="130"/>
        <end position="226"/>
    </location>
</feature>
<evidence type="ECO:0000259" key="9">
    <source>
        <dbReference type="PROSITE" id="PS51755"/>
    </source>
</evidence>
<keyword evidence="1 6" id="KW-0597">Phosphoprotein</keyword>
<organism evidence="10 11">
    <name type="scientific">Anaerolinea thermophila</name>
    <dbReference type="NCBI Taxonomy" id="167964"/>
    <lineage>
        <taxon>Bacteria</taxon>
        <taxon>Bacillati</taxon>
        <taxon>Chloroflexota</taxon>
        <taxon>Anaerolineae</taxon>
        <taxon>Anaerolineales</taxon>
        <taxon>Anaerolineaceae</taxon>
        <taxon>Anaerolinea</taxon>
    </lineage>
</organism>